<protein>
    <submittedName>
        <fullName evidence="2">Uncharacterized protein</fullName>
    </submittedName>
</protein>
<keyword evidence="3" id="KW-1185">Reference proteome</keyword>
<feature type="compositionally biased region" description="Basic and acidic residues" evidence="1">
    <location>
        <begin position="28"/>
        <end position="38"/>
    </location>
</feature>
<feature type="region of interest" description="Disordered" evidence="1">
    <location>
        <begin position="52"/>
        <end position="88"/>
    </location>
</feature>
<evidence type="ECO:0000313" key="2">
    <source>
        <dbReference type="EMBL" id="KAL2864774.1"/>
    </source>
</evidence>
<feature type="compositionally biased region" description="Basic and acidic residues" evidence="1">
    <location>
        <begin position="79"/>
        <end position="88"/>
    </location>
</feature>
<comment type="caution">
    <text evidence="2">The sequence shown here is derived from an EMBL/GenBank/DDBJ whole genome shotgun (WGS) entry which is preliminary data.</text>
</comment>
<gene>
    <name evidence="2" type="ORF">BJX67DRAFT_360270</name>
</gene>
<feature type="compositionally biased region" description="Basic and acidic residues" evidence="1">
    <location>
        <begin position="1"/>
        <end position="16"/>
    </location>
</feature>
<evidence type="ECO:0000256" key="1">
    <source>
        <dbReference type="SAM" id="MobiDB-lite"/>
    </source>
</evidence>
<reference evidence="2 3" key="1">
    <citation type="submission" date="2024-07" db="EMBL/GenBank/DDBJ databases">
        <title>Section-level genome sequencing and comparative genomics of Aspergillus sections Usti and Cavernicolus.</title>
        <authorList>
            <consortium name="Lawrence Berkeley National Laboratory"/>
            <person name="Nybo J.L."/>
            <person name="Vesth T.C."/>
            <person name="Theobald S."/>
            <person name="Frisvad J.C."/>
            <person name="Larsen T.O."/>
            <person name="Kjaerboelling I."/>
            <person name="Rothschild-Mancinelli K."/>
            <person name="Lyhne E.K."/>
            <person name="Kogle M.E."/>
            <person name="Barry K."/>
            <person name="Clum A."/>
            <person name="Na H."/>
            <person name="Ledsgaard L."/>
            <person name="Lin J."/>
            <person name="Lipzen A."/>
            <person name="Kuo A."/>
            <person name="Riley R."/>
            <person name="Mondo S."/>
            <person name="Labutti K."/>
            <person name="Haridas S."/>
            <person name="Pangalinan J."/>
            <person name="Salamov A.A."/>
            <person name="Simmons B.A."/>
            <person name="Magnuson J.K."/>
            <person name="Chen J."/>
            <person name="Drula E."/>
            <person name="Henrissat B."/>
            <person name="Wiebenga A."/>
            <person name="Lubbers R.J."/>
            <person name="Gomes A.C."/>
            <person name="Macurrencykelacurrency M.R."/>
            <person name="Stajich J."/>
            <person name="Grigoriev I.V."/>
            <person name="Mortensen U.H."/>
            <person name="De Vries R.P."/>
            <person name="Baker S.E."/>
            <person name="Andersen M.R."/>
        </authorList>
    </citation>
    <scope>NUCLEOTIDE SEQUENCE [LARGE SCALE GENOMIC DNA]</scope>
    <source>
        <strain evidence="2 3">CBS 449.75</strain>
    </source>
</reference>
<accession>A0ABR4LJQ1</accession>
<dbReference type="Proteomes" id="UP001610432">
    <property type="component" value="Unassembled WGS sequence"/>
</dbReference>
<name>A0ABR4LJQ1_9EURO</name>
<organism evidence="2 3">
    <name type="scientific">Aspergillus lucknowensis</name>
    <dbReference type="NCBI Taxonomy" id="176173"/>
    <lineage>
        <taxon>Eukaryota</taxon>
        <taxon>Fungi</taxon>
        <taxon>Dikarya</taxon>
        <taxon>Ascomycota</taxon>
        <taxon>Pezizomycotina</taxon>
        <taxon>Eurotiomycetes</taxon>
        <taxon>Eurotiomycetidae</taxon>
        <taxon>Eurotiales</taxon>
        <taxon>Aspergillaceae</taxon>
        <taxon>Aspergillus</taxon>
        <taxon>Aspergillus subgen. Nidulantes</taxon>
    </lineage>
</organism>
<dbReference type="RefSeq" id="XP_070883753.1">
    <property type="nucleotide sequence ID" value="XM_071029747.1"/>
</dbReference>
<evidence type="ECO:0000313" key="3">
    <source>
        <dbReference type="Proteomes" id="UP001610432"/>
    </source>
</evidence>
<dbReference type="GeneID" id="98144819"/>
<dbReference type="EMBL" id="JBFXLQ010000037">
    <property type="protein sequence ID" value="KAL2864774.1"/>
    <property type="molecule type" value="Genomic_DNA"/>
</dbReference>
<sequence>MPHLQFRGERHGRDYVHQIAPSPNGPRSTDHPPSDKHIIDLSSQNRIRALTAPTNGGAGVKHDGFERQGGGYVLSFTKPGEETRQRNM</sequence>
<proteinExistence type="predicted"/>
<feature type="region of interest" description="Disordered" evidence="1">
    <location>
        <begin position="1"/>
        <end position="38"/>
    </location>
</feature>